<comment type="caution">
    <text evidence="2">The sequence shown here is derived from an EMBL/GenBank/DDBJ whole genome shotgun (WGS) entry which is preliminary data.</text>
</comment>
<reference evidence="2" key="1">
    <citation type="submission" date="2022-11" db="EMBL/GenBank/DDBJ databases">
        <authorList>
            <person name="Scott C."/>
            <person name="Bruce N."/>
        </authorList>
    </citation>
    <scope>NUCLEOTIDE SEQUENCE</scope>
</reference>
<sequence length="125" mass="13350">MVRRPTDPDIPPEPEPDLPPIITAMAGIAQGPAPNARLTSQAGGTGTVSRAPQSNATPGRDPRARGALWIPRNFLWSQSSNRTYNAESSINRRARQDSPDAFASDLAITPTPLRVVPALLYPEAA</sequence>
<dbReference type="EMBL" id="CALLCH030000012">
    <property type="protein sequence ID" value="CAI4215680.1"/>
    <property type="molecule type" value="Genomic_DNA"/>
</dbReference>
<feature type="compositionally biased region" description="Polar residues" evidence="1">
    <location>
        <begin position="37"/>
        <end position="57"/>
    </location>
</feature>
<gene>
    <name evidence="2" type="ORF">PPNO1_LOCUS5387</name>
</gene>
<feature type="region of interest" description="Disordered" evidence="1">
    <location>
        <begin position="30"/>
        <end position="65"/>
    </location>
</feature>
<accession>A0A9P1MAE7</accession>
<feature type="region of interest" description="Disordered" evidence="1">
    <location>
        <begin position="1"/>
        <end position="20"/>
    </location>
</feature>
<organism evidence="2 3">
    <name type="scientific">Parascedosporium putredinis</name>
    <dbReference type="NCBI Taxonomy" id="1442378"/>
    <lineage>
        <taxon>Eukaryota</taxon>
        <taxon>Fungi</taxon>
        <taxon>Dikarya</taxon>
        <taxon>Ascomycota</taxon>
        <taxon>Pezizomycotina</taxon>
        <taxon>Sordariomycetes</taxon>
        <taxon>Hypocreomycetidae</taxon>
        <taxon>Microascales</taxon>
        <taxon>Microascaceae</taxon>
        <taxon>Parascedosporium</taxon>
    </lineage>
</organism>
<keyword evidence="3" id="KW-1185">Reference proteome</keyword>
<dbReference type="Proteomes" id="UP000838763">
    <property type="component" value="Unassembled WGS sequence"/>
</dbReference>
<protein>
    <submittedName>
        <fullName evidence="2">Uncharacterized protein</fullName>
    </submittedName>
</protein>
<dbReference type="AlphaFoldDB" id="A0A9P1MAE7"/>
<evidence type="ECO:0000313" key="2">
    <source>
        <dbReference type="EMBL" id="CAI4215680.1"/>
    </source>
</evidence>
<proteinExistence type="predicted"/>
<evidence type="ECO:0000256" key="1">
    <source>
        <dbReference type="SAM" id="MobiDB-lite"/>
    </source>
</evidence>
<name>A0A9P1MAE7_9PEZI</name>
<evidence type="ECO:0000313" key="3">
    <source>
        <dbReference type="Proteomes" id="UP000838763"/>
    </source>
</evidence>